<evidence type="ECO:0000256" key="2">
    <source>
        <dbReference type="ARBA" id="ARBA00007639"/>
    </source>
</evidence>
<reference evidence="6" key="1">
    <citation type="submission" date="2023-02" db="EMBL/GenBank/DDBJ databases">
        <title>Nocardiopsis ansamitocini NBRC 112285.</title>
        <authorList>
            <person name="Ichikawa N."/>
            <person name="Sato H."/>
            <person name="Tonouchi N."/>
        </authorList>
    </citation>
    <scope>NUCLEOTIDE SEQUENCE</scope>
    <source>
        <strain evidence="6">NBRC 112285</strain>
    </source>
</reference>
<dbReference type="PANTHER" id="PTHR46847:SF1">
    <property type="entry name" value="D-ALLOSE-BINDING PERIPLASMIC PROTEIN-RELATED"/>
    <property type="match status" value="1"/>
</dbReference>
<evidence type="ECO:0000259" key="5">
    <source>
        <dbReference type="Pfam" id="PF13407"/>
    </source>
</evidence>
<dbReference type="Proteomes" id="UP001165092">
    <property type="component" value="Unassembled WGS sequence"/>
</dbReference>
<evidence type="ECO:0000256" key="4">
    <source>
        <dbReference type="SAM" id="SignalP"/>
    </source>
</evidence>
<dbReference type="EMBL" id="BSQG01000013">
    <property type="protein sequence ID" value="GLU50338.1"/>
    <property type="molecule type" value="Genomic_DNA"/>
</dbReference>
<comment type="caution">
    <text evidence="6">The sequence shown here is derived from an EMBL/GenBank/DDBJ whole genome shotgun (WGS) entry which is preliminary data.</text>
</comment>
<organism evidence="6 7">
    <name type="scientific">Nocardiopsis ansamitocini</name>
    <dbReference type="NCBI Taxonomy" id="1670832"/>
    <lineage>
        <taxon>Bacteria</taxon>
        <taxon>Bacillati</taxon>
        <taxon>Actinomycetota</taxon>
        <taxon>Actinomycetes</taxon>
        <taxon>Streptosporangiales</taxon>
        <taxon>Nocardiopsidaceae</taxon>
        <taxon>Nocardiopsis</taxon>
    </lineage>
</organism>
<evidence type="ECO:0000313" key="6">
    <source>
        <dbReference type="EMBL" id="GLU50338.1"/>
    </source>
</evidence>
<dbReference type="SUPFAM" id="SSF53822">
    <property type="entry name" value="Periplasmic binding protein-like I"/>
    <property type="match status" value="1"/>
</dbReference>
<dbReference type="CDD" id="cd01536">
    <property type="entry name" value="PBP1_ABC_sugar_binding-like"/>
    <property type="match status" value="1"/>
</dbReference>
<evidence type="ECO:0000256" key="3">
    <source>
        <dbReference type="ARBA" id="ARBA00022729"/>
    </source>
</evidence>
<dbReference type="RefSeq" id="WP_285761868.1">
    <property type="nucleotide sequence ID" value="NZ_BSQG01000013.1"/>
</dbReference>
<comment type="similarity">
    <text evidence="2">Belongs to the bacterial solute-binding protein 2 family.</text>
</comment>
<comment type="subcellular location">
    <subcellularLocation>
        <location evidence="1">Cell envelope</location>
    </subcellularLocation>
</comment>
<dbReference type="Gene3D" id="3.40.50.2300">
    <property type="match status" value="2"/>
</dbReference>
<evidence type="ECO:0000256" key="1">
    <source>
        <dbReference type="ARBA" id="ARBA00004196"/>
    </source>
</evidence>
<feature type="chain" id="PRO_5040787705" evidence="4">
    <location>
        <begin position="22"/>
        <end position="335"/>
    </location>
</feature>
<dbReference type="InterPro" id="IPR028082">
    <property type="entry name" value="Peripla_BP_I"/>
</dbReference>
<feature type="domain" description="Periplasmic binding protein" evidence="5">
    <location>
        <begin position="65"/>
        <end position="308"/>
    </location>
</feature>
<dbReference type="PROSITE" id="PS51257">
    <property type="entry name" value="PROKAR_LIPOPROTEIN"/>
    <property type="match status" value="1"/>
</dbReference>
<accession>A0A9W6PB66</accession>
<dbReference type="Pfam" id="PF13407">
    <property type="entry name" value="Peripla_BP_4"/>
    <property type="match status" value="1"/>
</dbReference>
<dbReference type="GO" id="GO:0030246">
    <property type="term" value="F:carbohydrate binding"/>
    <property type="evidence" value="ECO:0007669"/>
    <property type="project" value="UniProtKB-ARBA"/>
</dbReference>
<dbReference type="PANTHER" id="PTHR46847">
    <property type="entry name" value="D-ALLOSE-BINDING PERIPLASMIC PROTEIN-RELATED"/>
    <property type="match status" value="1"/>
</dbReference>
<keyword evidence="7" id="KW-1185">Reference proteome</keyword>
<gene>
    <name evidence="6" type="ORF">Nans01_46890</name>
</gene>
<protein>
    <submittedName>
        <fullName evidence="6">LacI family transcriptional regulator</fullName>
    </submittedName>
</protein>
<dbReference type="AlphaFoldDB" id="A0A9W6PB66"/>
<keyword evidence="3 4" id="KW-0732">Signal</keyword>
<name>A0A9W6PB66_9ACTN</name>
<proteinExistence type="inferred from homology"/>
<evidence type="ECO:0000313" key="7">
    <source>
        <dbReference type="Proteomes" id="UP001165092"/>
    </source>
</evidence>
<sequence length="335" mass="35524">MTMKKSSATSRSLWAAPLALTALLGGTACGGIQEAGGSGGDCERSAEKVIGFDYPLTSLSVYGDLQRFAQERGEERGYEIRFTADDENLEKQTQNVQTWVTQQIPAIVSYPLEPASMEPLAKEAMGNCTVFVSYASPLENQDASVLFSGLESGQELGKAAAAWAAEQEDTVKVLILNNRDLAVGAERDDGLNEVFPGDADNIEVVSTQKAGTRTDGEKITSTVLQANPDLDMVLAYNDDVGLGARQAFLNAGRDADDPSVFIGGQDGSAEGLQAVSDGGIYRVSVAVRIRDIGYAVTDVPADILEGKETDGVNVPPVAIDSDHPELQDYLGDYSS</sequence>
<dbReference type="InterPro" id="IPR025997">
    <property type="entry name" value="SBP_2_dom"/>
</dbReference>
<feature type="signal peptide" evidence="4">
    <location>
        <begin position="1"/>
        <end position="21"/>
    </location>
</feature>
<dbReference type="GO" id="GO:0030313">
    <property type="term" value="C:cell envelope"/>
    <property type="evidence" value="ECO:0007669"/>
    <property type="project" value="UniProtKB-SubCell"/>
</dbReference>